<dbReference type="NCBIfam" id="TIGR01708">
    <property type="entry name" value="typeII_sec_gspH"/>
    <property type="match status" value="1"/>
</dbReference>
<reference evidence="11" key="1">
    <citation type="submission" date="2022-11" db="EMBL/GenBank/DDBJ databases">
        <title>Parathalassolutuus dongxingensis gen. nov., sp. nov., a novel member of family Oceanospirillaceae isolated from a coastal shrimp pond in Guangxi, China.</title>
        <authorList>
            <person name="Chen H."/>
        </authorList>
    </citation>
    <scope>NUCLEOTIDE SEQUENCE</scope>
    <source>
        <strain evidence="11">G-43</strain>
    </source>
</reference>
<dbReference type="GO" id="GO:0005886">
    <property type="term" value="C:plasma membrane"/>
    <property type="evidence" value="ECO:0007669"/>
    <property type="project" value="UniProtKB-SubCell"/>
</dbReference>
<dbReference type="PRINTS" id="PR00885">
    <property type="entry name" value="BCTERIALGSPH"/>
</dbReference>
<keyword evidence="3" id="KW-1003">Cell membrane</keyword>
<proteinExistence type="predicted"/>
<evidence type="ECO:0000256" key="5">
    <source>
        <dbReference type="ARBA" id="ARBA00022519"/>
    </source>
</evidence>
<dbReference type="InterPro" id="IPR012902">
    <property type="entry name" value="N_methyl_site"/>
</dbReference>
<name>A0A9X3ISQ5_9GAMM</name>
<organism evidence="11 12">
    <name type="scientific">Parathalassolituus penaei</name>
    <dbReference type="NCBI Taxonomy" id="2997323"/>
    <lineage>
        <taxon>Bacteria</taxon>
        <taxon>Pseudomonadati</taxon>
        <taxon>Pseudomonadota</taxon>
        <taxon>Gammaproteobacteria</taxon>
        <taxon>Oceanospirillales</taxon>
        <taxon>Oceanospirillaceae</taxon>
        <taxon>Parathalassolituus</taxon>
    </lineage>
</organism>
<dbReference type="AlphaFoldDB" id="A0A9X3ISQ5"/>
<keyword evidence="4" id="KW-0488">Methylation</keyword>
<evidence type="ECO:0000256" key="7">
    <source>
        <dbReference type="ARBA" id="ARBA00022989"/>
    </source>
</evidence>
<keyword evidence="8 10" id="KW-0472">Membrane</keyword>
<evidence type="ECO:0000256" key="2">
    <source>
        <dbReference type="ARBA" id="ARBA00021549"/>
    </source>
</evidence>
<keyword evidence="7 10" id="KW-1133">Transmembrane helix</keyword>
<evidence type="ECO:0000256" key="1">
    <source>
        <dbReference type="ARBA" id="ARBA00004377"/>
    </source>
</evidence>
<protein>
    <recommendedName>
        <fullName evidence="2">Type II secretion system protein H</fullName>
    </recommendedName>
    <alternativeName>
        <fullName evidence="9">General secretion pathway protein H</fullName>
    </alternativeName>
</protein>
<dbReference type="GO" id="GO:0015628">
    <property type="term" value="P:protein secretion by the type II secretion system"/>
    <property type="evidence" value="ECO:0007669"/>
    <property type="project" value="InterPro"/>
</dbReference>
<evidence type="ECO:0000256" key="3">
    <source>
        <dbReference type="ARBA" id="ARBA00022475"/>
    </source>
</evidence>
<accession>A0A9X3ISQ5</accession>
<evidence type="ECO:0000256" key="8">
    <source>
        <dbReference type="ARBA" id="ARBA00023136"/>
    </source>
</evidence>
<dbReference type="PROSITE" id="PS00409">
    <property type="entry name" value="PROKAR_NTER_METHYL"/>
    <property type="match status" value="1"/>
</dbReference>
<keyword evidence="12" id="KW-1185">Reference proteome</keyword>
<keyword evidence="5" id="KW-0997">Cell inner membrane</keyword>
<dbReference type="GO" id="GO:0015627">
    <property type="term" value="C:type II protein secretion system complex"/>
    <property type="evidence" value="ECO:0007669"/>
    <property type="project" value="InterPro"/>
</dbReference>
<evidence type="ECO:0000313" key="12">
    <source>
        <dbReference type="Proteomes" id="UP001150830"/>
    </source>
</evidence>
<sequence>MTGIHKHSESRGFTLLEVMVVLFVIGLITSLVTFNSSDRKAQDDTQKFGKQLAVVMNLYRDEAVYRNLDLGLAMDVNELLLLAFQDVRRLEVSTGKSSDELQKLADNPWQPYASETLKAPAVPEGMALMLTLDGKEVDFEDLLDDDDKPLPALEFLSADEYTPFELTLEHSSDTSFAILLHGDGFNPVWSELVRYED</sequence>
<dbReference type="InterPro" id="IPR049875">
    <property type="entry name" value="TypeII_GspH"/>
</dbReference>
<dbReference type="NCBIfam" id="TIGR02532">
    <property type="entry name" value="IV_pilin_GFxxxE"/>
    <property type="match status" value="1"/>
</dbReference>
<dbReference type="InterPro" id="IPR045584">
    <property type="entry name" value="Pilin-like"/>
</dbReference>
<dbReference type="Pfam" id="PF07963">
    <property type="entry name" value="N_methyl"/>
    <property type="match status" value="1"/>
</dbReference>
<dbReference type="EMBL" id="JAPNOA010000026">
    <property type="protein sequence ID" value="MCY0965495.1"/>
    <property type="molecule type" value="Genomic_DNA"/>
</dbReference>
<evidence type="ECO:0000256" key="6">
    <source>
        <dbReference type="ARBA" id="ARBA00022692"/>
    </source>
</evidence>
<dbReference type="Gene3D" id="3.55.40.10">
    <property type="entry name" value="minor pseudopilin epsh domain"/>
    <property type="match status" value="1"/>
</dbReference>
<comment type="caution">
    <text evidence="11">The sequence shown here is derived from an EMBL/GenBank/DDBJ whole genome shotgun (WGS) entry which is preliminary data.</text>
</comment>
<dbReference type="SUPFAM" id="SSF54523">
    <property type="entry name" value="Pili subunits"/>
    <property type="match status" value="1"/>
</dbReference>
<dbReference type="InterPro" id="IPR002416">
    <property type="entry name" value="T2SS_protein-GspH"/>
</dbReference>
<comment type="subcellular location">
    <subcellularLocation>
        <location evidence="1">Cell inner membrane</location>
        <topology evidence="1">Single-pass membrane protein</topology>
    </subcellularLocation>
</comment>
<evidence type="ECO:0000256" key="10">
    <source>
        <dbReference type="SAM" id="Phobius"/>
    </source>
</evidence>
<evidence type="ECO:0000313" key="11">
    <source>
        <dbReference type="EMBL" id="MCY0965495.1"/>
    </source>
</evidence>
<dbReference type="Proteomes" id="UP001150830">
    <property type="component" value="Unassembled WGS sequence"/>
</dbReference>
<evidence type="ECO:0000256" key="4">
    <source>
        <dbReference type="ARBA" id="ARBA00022481"/>
    </source>
</evidence>
<evidence type="ECO:0000256" key="9">
    <source>
        <dbReference type="ARBA" id="ARBA00030775"/>
    </source>
</evidence>
<feature type="transmembrane region" description="Helical" evidence="10">
    <location>
        <begin position="12"/>
        <end position="34"/>
    </location>
</feature>
<gene>
    <name evidence="11" type="primary">gspH</name>
    <name evidence="11" type="ORF">OUO13_09870</name>
</gene>
<dbReference type="RefSeq" id="WP_283173706.1">
    <property type="nucleotide sequence ID" value="NZ_JAPNOA010000026.1"/>
</dbReference>
<keyword evidence="6 10" id="KW-0812">Transmembrane</keyword>